<dbReference type="Pfam" id="PF06676">
    <property type="entry name" value="DUF1178"/>
    <property type="match status" value="1"/>
</dbReference>
<comment type="caution">
    <text evidence="1">The sequence shown here is derived from an EMBL/GenBank/DDBJ whole genome shotgun (WGS) entry which is preliminary data.</text>
</comment>
<reference evidence="1 2" key="1">
    <citation type="submission" date="2020-08" db="EMBL/GenBank/DDBJ databases">
        <title>Genomic Encyclopedia of Type Strains, Phase IV (KMG-IV): sequencing the most valuable type-strain genomes for metagenomic binning, comparative biology and taxonomic classification.</title>
        <authorList>
            <person name="Goeker M."/>
        </authorList>
    </citation>
    <scope>NUCLEOTIDE SEQUENCE [LARGE SCALE GENOMIC DNA]</scope>
    <source>
        <strain evidence="1 2">DSM 102255</strain>
    </source>
</reference>
<gene>
    <name evidence="1" type="ORF">FHS92_000291</name>
</gene>
<evidence type="ECO:0000313" key="2">
    <source>
        <dbReference type="Proteomes" id="UP000552700"/>
    </source>
</evidence>
<dbReference type="PIRSF" id="PIRSF032131">
    <property type="entry name" value="UCP032131"/>
    <property type="match status" value="1"/>
</dbReference>
<name>A0A841IW60_9SPHN</name>
<evidence type="ECO:0008006" key="3">
    <source>
        <dbReference type="Google" id="ProtNLM"/>
    </source>
</evidence>
<organism evidence="1 2">
    <name type="scientific">Sphingobium subterraneum</name>
    <dbReference type="NCBI Taxonomy" id="627688"/>
    <lineage>
        <taxon>Bacteria</taxon>
        <taxon>Pseudomonadati</taxon>
        <taxon>Pseudomonadota</taxon>
        <taxon>Alphaproteobacteria</taxon>
        <taxon>Sphingomonadales</taxon>
        <taxon>Sphingomonadaceae</taxon>
        <taxon>Sphingobium</taxon>
    </lineage>
</organism>
<dbReference type="InterPro" id="IPR009562">
    <property type="entry name" value="DUF1178"/>
</dbReference>
<proteinExistence type="predicted"/>
<keyword evidence="2" id="KW-1185">Reference proteome</keyword>
<dbReference type="Proteomes" id="UP000552700">
    <property type="component" value="Unassembled WGS sequence"/>
</dbReference>
<protein>
    <recommendedName>
        <fullName evidence="3">DUF1178 family protein</fullName>
    </recommendedName>
</protein>
<dbReference type="RefSeq" id="WP_184076850.1">
    <property type="nucleotide sequence ID" value="NZ_JACIJP010000001.1"/>
</dbReference>
<evidence type="ECO:0000313" key="1">
    <source>
        <dbReference type="EMBL" id="MBB6122584.1"/>
    </source>
</evidence>
<dbReference type="AlphaFoldDB" id="A0A841IW60"/>
<accession>A0A841IW60</accession>
<dbReference type="EMBL" id="JACIJP010000001">
    <property type="protein sequence ID" value="MBB6122584.1"/>
    <property type="molecule type" value="Genomic_DNA"/>
</dbReference>
<sequence length="163" mass="17665">MIVFDLKCAQGGHVFEAWFGSSADYEGQRERGLLVCPLCGDADIGKAVMAPAVPVKGNQRSERLPVISETEPTPATQVANAEIPPEKMREMLTKLAKAQTAMLENSQWVGRDFAEQARAMHYGERDAALIHGEVDAQEARALMDEGVEVAPLLLPVVPPRAAN</sequence>